<evidence type="ECO:0000313" key="1">
    <source>
        <dbReference type="EMBL" id="QCF28050.1"/>
    </source>
</evidence>
<keyword evidence="1" id="KW-0614">Plasmid</keyword>
<dbReference type="Proteomes" id="UP000298049">
    <property type="component" value="Plasmid psoil36-7"/>
</dbReference>
<evidence type="ECO:0000313" key="2">
    <source>
        <dbReference type="Proteomes" id="UP000298049"/>
    </source>
</evidence>
<gene>
    <name evidence="1" type="ORF">soil367_18425</name>
</gene>
<accession>A0A4V1D9A9</accession>
<protein>
    <submittedName>
        <fullName evidence="1">Uncharacterized protein</fullName>
    </submittedName>
</protein>
<keyword evidence="2" id="KW-1185">Reference proteome</keyword>
<proteinExistence type="predicted"/>
<dbReference type="KEGG" id="hmi:soil367_18425"/>
<reference evidence="1 2" key="1">
    <citation type="submission" date="2018-07" db="EMBL/GenBank/DDBJ databases">
        <title>Marsedoiliclastica nanhaica gen. nov. sp. nov., a novel marine hydrocarbonoclastic bacterium isolated from an in-situ enriched hydrocarbon-degrading consortium in deep-sea sediment.</title>
        <authorList>
            <person name="Dong C."/>
            <person name="Ma T."/>
            <person name="Liu R."/>
            <person name="Shao Z."/>
        </authorList>
    </citation>
    <scope>NUCLEOTIDE SEQUENCE [LARGE SCALE GENOMIC DNA]</scope>
    <source>
        <strain evidence="2">soil36-7</strain>
        <plasmid evidence="1 2">psoil36-7</plasmid>
    </source>
</reference>
<dbReference type="AlphaFoldDB" id="A0A4V1D9A9"/>
<name>A0A4V1D9A9_9ALTE</name>
<dbReference type="EMBL" id="CP031094">
    <property type="protein sequence ID" value="QCF28050.1"/>
    <property type="molecule type" value="Genomic_DNA"/>
</dbReference>
<geneLocation type="plasmid" evidence="1 2">
    <name>psoil36-7</name>
</geneLocation>
<sequence length="146" mass="15752">MAKLYFVATSVIALPSRDAGVVSALARVHPCRLSKTKGSRLLNRREAVKLVNRNNGLETIRFALGAGSMDIRSPSAIAIDYDSADALGVKLGESGLEIEVRKASYWSIFGYYLRHPDWGYRLTTHVGLGGLILGIIGAGLGVISFF</sequence>
<organism evidence="1 2">
    <name type="scientific">Hydrocarboniclastica marina</name>
    <dbReference type="NCBI Taxonomy" id="2259620"/>
    <lineage>
        <taxon>Bacteria</taxon>
        <taxon>Pseudomonadati</taxon>
        <taxon>Pseudomonadota</taxon>
        <taxon>Gammaproteobacteria</taxon>
        <taxon>Alteromonadales</taxon>
        <taxon>Alteromonadaceae</taxon>
        <taxon>Hydrocarboniclastica</taxon>
    </lineage>
</organism>